<sequence>MIYGVAMNSVSGKERVGRERKRTVEALFFCLLRVLSVLRWQLRAGGSAPVTLFWFSGCPVLIAQF</sequence>
<comment type="caution">
    <text evidence="1">The sequence shown here is derived from an EMBL/GenBank/DDBJ whole genome shotgun (WGS) entry which is preliminary data.</text>
</comment>
<evidence type="ECO:0000313" key="2">
    <source>
        <dbReference type="Proteomes" id="UP000609323"/>
    </source>
</evidence>
<accession>A0ABQ1GMV9</accession>
<dbReference type="RefSeq" id="WP_157739565.1">
    <property type="nucleotide sequence ID" value="NZ_BMHF01000015.1"/>
</dbReference>
<evidence type="ECO:0000313" key="1">
    <source>
        <dbReference type="EMBL" id="GGA46929.1"/>
    </source>
</evidence>
<dbReference type="Proteomes" id="UP000609323">
    <property type="component" value="Unassembled WGS sequence"/>
</dbReference>
<protein>
    <submittedName>
        <fullName evidence="1">Uncharacterized protein</fullName>
    </submittedName>
</protein>
<organism evidence="1 2">
    <name type="scientific">Paenibacillus physcomitrellae</name>
    <dbReference type="NCBI Taxonomy" id="1619311"/>
    <lineage>
        <taxon>Bacteria</taxon>
        <taxon>Bacillati</taxon>
        <taxon>Bacillota</taxon>
        <taxon>Bacilli</taxon>
        <taxon>Bacillales</taxon>
        <taxon>Paenibacillaceae</taxon>
        <taxon>Paenibacillus</taxon>
    </lineage>
</organism>
<keyword evidence="2" id="KW-1185">Reference proteome</keyword>
<reference evidence="2" key="1">
    <citation type="journal article" date="2019" name="Int. J. Syst. Evol. Microbiol.">
        <title>The Global Catalogue of Microorganisms (GCM) 10K type strain sequencing project: providing services to taxonomists for standard genome sequencing and annotation.</title>
        <authorList>
            <consortium name="The Broad Institute Genomics Platform"/>
            <consortium name="The Broad Institute Genome Sequencing Center for Infectious Disease"/>
            <person name="Wu L."/>
            <person name="Ma J."/>
        </authorList>
    </citation>
    <scope>NUCLEOTIDE SEQUENCE [LARGE SCALE GENOMIC DNA]</scope>
    <source>
        <strain evidence="2">CGMCC 1.15044</strain>
    </source>
</reference>
<dbReference type="EMBL" id="BMHF01000015">
    <property type="protein sequence ID" value="GGA46929.1"/>
    <property type="molecule type" value="Genomic_DNA"/>
</dbReference>
<name>A0ABQ1GMV9_9BACL</name>
<proteinExistence type="predicted"/>
<gene>
    <name evidence="1" type="ORF">GCM10010917_35230</name>
</gene>